<comment type="caution">
    <text evidence="1">The sequence shown here is derived from an EMBL/GenBank/DDBJ whole genome shotgun (WGS) entry which is preliminary data.</text>
</comment>
<protein>
    <submittedName>
        <fullName evidence="1">Uncharacterized protein</fullName>
    </submittedName>
</protein>
<evidence type="ECO:0000313" key="1">
    <source>
        <dbReference type="EMBL" id="MBB5340903.1"/>
    </source>
</evidence>
<accession>A0ACC5P267</accession>
<gene>
    <name evidence="1" type="ORF">HDF13_003236</name>
</gene>
<organism evidence="1 2">
    <name type="scientific">Tunturiibacter gelidiferens</name>
    <dbReference type="NCBI Taxonomy" id="3069689"/>
    <lineage>
        <taxon>Bacteria</taxon>
        <taxon>Pseudomonadati</taxon>
        <taxon>Acidobacteriota</taxon>
        <taxon>Terriglobia</taxon>
        <taxon>Terriglobales</taxon>
        <taxon>Acidobacteriaceae</taxon>
        <taxon>Tunturiibacter</taxon>
    </lineage>
</organism>
<proteinExistence type="predicted"/>
<dbReference type="EMBL" id="JACHEA010000001">
    <property type="protein sequence ID" value="MBB5340903.1"/>
    <property type="molecule type" value="Genomic_DNA"/>
</dbReference>
<sequence length="118" mass="13875">MHLDWEELEVWGRLRQRLEMLRERVYWSQLVALGRNCRIQREPRKVKQGGNACFFVRPNLIKFEVKTKAIFIRATKQVGNAQYSTKVAANSFIGATERRGYIPGVAILIHLWSTWKED</sequence>
<keyword evidence="2" id="KW-1185">Reference proteome</keyword>
<evidence type="ECO:0000313" key="2">
    <source>
        <dbReference type="Proteomes" id="UP000569005"/>
    </source>
</evidence>
<name>A0ACC5P267_9BACT</name>
<dbReference type="Proteomes" id="UP000569005">
    <property type="component" value="Unassembled WGS sequence"/>
</dbReference>
<reference evidence="1" key="1">
    <citation type="submission" date="2020-08" db="EMBL/GenBank/DDBJ databases">
        <title>Genomic Encyclopedia of Type Strains, Phase IV (KMG-V): Genome sequencing to study the core and pangenomes of soil and plant-associated prokaryotes.</title>
        <authorList>
            <person name="Whitman W."/>
        </authorList>
    </citation>
    <scope>NUCLEOTIDE SEQUENCE</scope>
    <source>
        <strain evidence="1">M8UP15</strain>
    </source>
</reference>